<sequence>MCCCRKRKQRIKNSDSKSLCNTPPKSLTQKVVEPSTPVQQQQQQQAAAENNNNNNHNNAAGKTDQGVQPIGSAIPTPLQPSSTPKTQTPKGTSKEQTERTFPGTVEDTKETKSKLQSAQSHNMPPHTPDSTAQARPTIKAEKKSVVVHKGSQGASKSQKRKTAASKRPDGKLDESEHFEDPEDKSIENISVDDTLKGVGTEMPHFES</sequence>
<protein>
    <submittedName>
        <fullName evidence="2">Uncharacterized protein</fullName>
    </submittedName>
</protein>
<organism evidence="1 2">
    <name type="scientific">Panagrolaimus sp. ES5</name>
    <dbReference type="NCBI Taxonomy" id="591445"/>
    <lineage>
        <taxon>Eukaryota</taxon>
        <taxon>Metazoa</taxon>
        <taxon>Ecdysozoa</taxon>
        <taxon>Nematoda</taxon>
        <taxon>Chromadorea</taxon>
        <taxon>Rhabditida</taxon>
        <taxon>Tylenchina</taxon>
        <taxon>Panagrolaimomorpha</taxon>
        <taxon>Panagrolaimoidea</taxon>
        <taxon>Panagrolaimidae</taxon>
        <taxon>Panagrolaimus</taxon>
    </lineage>
</organism>
<dbReference type="Proteomes" id="UP000887579">
    <property type="component" value="Unplaced"/>
</dbReference>
<name>A0AC34GSD0_9BILA</name>
<accession>A0AC34GSD0</accession>
<proteinExistence type="predicted"/>
<reference evidence="2" key="1">
    <citation type="submission" date="2022-11" db="UniProtKB">
        <authorList>
            <consortium name="WormBaseParasite"/>
        </authorList>
    </citation>
    <scope>IDENTIFICATION</scope>
</reference>
<evidence type="ECO:0000313" key="2">
    <source>
        <dbReference type="WBParaSite" id="ES5_v2.g7568.t1"/>
    </source>
</evidence>
<dbReference type="WBParaSite" id="ES5_v2.g7568.t1">
    <property type="protein sequence ID" value="ES5_v2.g7568.t1"/>
    <property type="gene ID" value="ES5_v2.g7568"/>
</dbReference>
<evidence type="ECO:0000313" key="1">
    <source>
        <dbReference type="Proteomes" id="UP000887579"/>
    </source>
</evidence>